<dbReference type="EMBL" id="QRXG01000001">
    <property type="protein sequence ID" value="RGT84603.1"/>
    <property type="molecule type" value="Genomic_DNA"/>
</dbReference>
<dbReference type="Proteomes" id="UP000284296">
    <property type="component" value="Unassembled WGS sequence"/>
</dbReference>
<evidence type="ECO:0000313" key="3">
    <source>
        <dbReference type="Proteomes" id="UP000266066"/>
    </source>
</evidence>
<sequence length="95" mass="10923">MTVEVTGYAFKDGELHLFATDVDERNLQLLERNREDDGSERELEFIFDKESLDYLYKWLHRQKAVKKAAPQKLKEAVAATLGTICTISGKYLELA</sequence>
<dbReference type="AlphaFoldDB" id="A0A395UZI5"/>
<evidence type="ECO:0000313" key="4">
    <source>
        <dbReference type="Proteomes" id="UP000284296"/>
    </source>
</evidence>
<dbReference type="EMBL" id="QRUJ01000015">
    <property type="protein sequence ID" value="RGR53072.1"/>
    <property type="molecule type" value="Genomic_DNA"/>
</dbReference>
<name>A0A395UZI5_9FIRM</name>
<proteinExistence type="predicted"/>
<comment type="caution">
    <text evidence="1">The sequence shown here is derived from an EMBL/GenBank/DDBJ whole genome shotgun (WGS) entry which is preliminary data.</text>
</comment>
<gene>
    <name evidence="2" type="ORF">DWX06_00180</name>
    <name evidence="1" type="ORF">DWY38_12345</name>
</gene>
<accession>A0A395UZI5</accession>
<organism evidence="1 3">
    <name type="scientific">Agathobacter rectalis</name>
    <dbReference type="NCBI Taxonomy" id="39491"/>
    <lineage>
        <taxon>Bacteria</taxon>
        <taxon>Bacillati</taxon>
        <taxon>Bacillota</taxon>
        <taxon>Clostridia</taxon>
        <taxon>Lachnospirales</taxon>
        <taxon>Lachnospiraceae</taxon>
        <taxon>Agathobacter</taxon>
    </lineage>
</organism>
<reference evidence="3 4" key="1">
    <citation type="submission" date="2018-08" db="EMBL/GenBank/DDBJ databases">
        <title>A genome reference for cultivated species of the human gut microbiota.</title>
        <authorList>
            <person name="Zou Y."/>
            <person name="Xue W."/>
            <person name="Luo G."/>
        </authorList>
    </citation>
    <scope>NUCLEOTIDE SEQUENCE [LARGE SCALE GENOMIC DNA]</scope>
    <source>
        <strain evidence="2 4">AF18-16LB</strain>
        <strain evidence="1 3">AF25-15</strain>
    </source>
</reference>
<dbReference type="RefSeq" id="WP_118003704.1">
    <property type="nucleotide sequence ID" value="NZ_QRUJ01000015.1"/>
</dbReference>
<dbReference type="Proteomes" id="UP000266066">
    <property type="component" value="Unassembled WGS sequence"/>
</dbReference>
<protein>
    <submittedName>
        <fullName evidence="1">Uncharacterized protein</fullName>
    </submittedName>
</protein>
<evidence type="ECO:0000313" key="2">
    <source>
        <dbReference type="EMBL" id="RGT84603.1"/>
    </source>
</evidence>
<evidence type="ECO:0000313" key="1">
    <source>
        <dbReference type="EMBL" id="RGR53072.1"/>
    </source>
</evidence>